<comment type="caution">
    <text evidence="1">The sequence shown here is derived from an EMBL/GenBank/DDBJ whole genome shotgun (WGS) entry which is preliminary data.</text>
</comment>
<protein>
    <submittedName>
        <fullName evidence="1">Uncharacterized protein</fullName>
    </submittedName>
</protein>
<gene>
    <name evidence="1" type="ORF">FGO68_gene2366</name>
</gene>
<dbReference type="Proteomes" id="UP000785679">
    <property type="component" value="Unassembled WGS sequence"/>
</dbReference>
<evidence type="ECO:0000313" key="2">
    <source>
        <dbReference type="Proteomes" id="UP000785679"/>
    </source>
</evidence>
<name>A0A8J8T966_HALGN</name>
<accession>A0A8J8T966</accession>
<dbReference type="EMBL" id="RRYP01001319">
    <property type="protein sequence ID" value="TNV86091.1"/>
    <property type="molecule type" value="Genomic_DNA"/>
</dbReference>
<keyword evidence="2" id="KW-1185">Reference proteome</keyword>
<reference evidence="1" key="1">
    <citation type="submission" date="2019-06" db="EMBL/GenBank/DDBJ databases">
        <authorList>
            <person name="Zheng W."/>
        </authorList>
    </citation>
    <scope>NUCLEOTIDE SEQUENCE</scope>
    <source>
        <strain evidence="1">QDHG01</strain>
    </source>
</reference>
<organism evidence="1 2">
    <name type="scientific">Halteria grandinella</name>
    <dbReference type="NCBI Taxonomy" id="5974"/>
    <lineage>
        <taxon>Eukaryota</taxon>
        <taxon>Sar</taxon>
        <taxon>Alveolata</taxon>
        <taxon>Ciliophora</taxon>
        <taxon>Intramacronucleata</taxon>
        <taxon>Spirotrichea</taxon>
        <taxon>Stichotrichia</taxon>
        <taxon>Sporadotrichida</taxon>
        <taxon>Halteriidae</taxon>
        <taxon>Halteria</taxon>
    </lineage>
</organism>
<proteinExistence type="predicted"/>
<evidence type="ECO:0000313" key="1">
    <source>
        <dbReference type="EMBL" id="TNV86091.1"/>
    </source>
</evidence>
<dbReference type="AlphaFoldDB" id="A0A8J8T966"/>
<sequence>MEIVIKLRCTQHVGLASILIEPHLMCPTHREIGVMQRRLLFEYILCVAVSKSGFIDCELIFERFLHRVQVRAAAEARGEVRAQGGEAGALPGHQVLACRVFIVVRLVNGLFFFVAGS</sequence>